<accession>A0ABP8UB53</accession>
<organism evidence="1 2">
    <name type="scientific">Actinoallomurus vinaceus</name>
    <dbReference type="NCBI Taxonomy" id="1080074"/>
    <lineage>
        <taxon>Bacteria</taxon>
        <taxon>Bacillati</taxon>
        <taxon>Actinomycetota</taxon>
        <taxon>Actinomycetes</taxon>
        <taxon>Streptosporangiales</taxon>
        <taxon>Thermomonosporaceae</taxon>
        <taxon>Actinoallomurus</taxon>
    </lineage>
</organism>
<gene>
    <name evidence="1" type="ORF">GCM10023196_030770</name>
</gene>
<dbReference type="Proteomes" id="UP001501442">
    <property type="component" value="Unassembled WGS sequence"/>
</dbReference>
<evidence type="ECO:0000313" key="2">
    <source>
        <dbReference type="Proteomes" id="UP001501442"/>
    </source>
</evidence>
<evidence type="ECO:0000313" key="1">
    <source>
        <dbReference type="EMBL" id="GAA4625678.1"/>
    </source>
</evidence>
<reference evidence="2" key="1">
    <citation type="journal article" date="2019" name="Int. J. Syst. Evol. Microbiol.">
        <title>The Global Catalogue of Microorganisms (GCM) 10K type strain sequencing project: providing services to taxonomists for standard genome sequencing and annotation.</title>
        <authorList>
            <consortium name="The Broad Institute Genomics Platform"/>
            <consortium name="The Broad Institute Genome Sequencing Center for Infectious Disease"/>
            <person name="Wu L."/>
            <person name="Ma J."/>
        </authorList>
    </citation>
    <scope>NUCLEOTIDE SEQUENCE [LARGE SCALE GENOMIC DNA]</scope>
    <source>
        <strain evidence="2">JCM 17939</strain>
    </source>
</reference>
<keyword evidence="2" id="KW-1185">Reference proteome</keyword>
<proteinExistence type="predicted"/>
<dbReference type="EMBL" id="BAABHK010000004">
    <property type="protein sequence ID" value="GAA4625678.1"/>
    <property type="molecule type" value="Genomic_DNA"/>
</dbReference>
<sequence length="65" mass="6466">MAGPYRSASVRVLVLGAFQDSIDGGPADGEELGDGVLAGGVLLDEAGPAGTAGFAACSCNNYRYD</sequence>
<comment type="caution">
    <text evidence="1">The sequence shown here is derived from an EMBL/GenBank/DDBJ whole genome shotgun (WGS) entry which is preliminary data.</text>
</comment>
<protein>
    <submittedName>
        <fullName evidence="1">Uncharacterized protein</fullName>
    </submittedName>
</protein>
<name>A0ABP8UB53_9ACTN</name>